<name>A0A9N9DFC5_9GLOM</name>
<dbReference type="Pfam" id="PF13532">
    <property type="entry name" value="2OG-FeII_Oxy_2"/>
    <property type="match status" value="1"/>
</dbReference>
<evidence type="ECO:0000313" key="3">
    <source>
        <dbReference type="Proteomes" id="UP000789342"/>
    </source>
</evidence>
<protein>
    <submittedName>
        <fullName evidence="2">10923_t:CDS:1</fullName>
    </submittedName>
</protein>
<dbReference type="SUPFAM" id="SSF51197">
    <property type="entry name" value="Clavaminate synthase-like"/>
    <property type="match status" value="1"/>
</dbReference>
<comment type="caution">
    <text evidence="2">The sequence shown here is derived from an EMBL/GenBank/DDBJ whole genome shotgun (WGS) entry which is preliminary data.</text>
</comment>
<dbReference type="AlphaFoldDB" id="A0A9N9DFC5"/>
<dbReference type="GO" id="GO:0005759">
    <property type="term" value="C:mitochondrial matrix"/>
    <property type="evidence" value="ECO:0007669"/>
    <property type="project" value="TreeGrafter"/>
</dbReference>
<feature type="domain" description="Alpha-ketoglutarate-dependent dioxygenase AlkB-like" evidence="1">
    <location>
        <begin position="175"/>
        <end position="262"/>
    </location>
</feature>
<accession>A0A9N9DFC5</accession>
<evidence type="ECO:0000259" key="1">
    <source>
        <dbReference type="Pfam" id="PF13532"/>
    </source>
</evidence>
<dbReference type="PANTHER" id="PTHR21052">
    <property type="entry name" value="SPERMATOGENESIS ASSOCIATED 11-RELATED"/>
    <property type="match status" value="1"/>
</dbReference>
<dbReference type="InterPro" id="IPR032870">
    <property type="entry name" value="ALKBH7-like"/>
</dbReference>
<keyword evidence="3" id="KW-1185">Reference proteome</keyword>
<gene>
    <name evidence="2" type="ORF">AMORRO_LOCUS9392</name>
</gene>
<dbReference type="Gene3D" id="2.60.120.590">
    <property type="entry name" value="Alpha-ketoglutarate-dependent dioxygenase AlkB-like"/>
    <property type="match status" value="1"/>
</dbReference>
<sequence length="277" mass="32547">MLSILRCLRSFENLAQCIHVSPKTQKLTPHLYNYFKPQNRFIPTRFYSNQNQKITKNAPESLKYFDYSHISLPGSPIDFSLDDFIILPKHFTHSEQEFLLNQSSKKLKREFGKQVVYQEDHFDGVIFGYRECHASHWGEDEDKVMEIFHKKVYNLFPEITNWLPAHILDLSESGGIQAHIDHVEYSGNIVAGVCLSSSAVMFLRHQDNSQFYFSVLLEPGCLYIQRDTIRYKFTHEIPVDQAEHMFKGELIPKARRISLLFRNEYEDVHDEWVLGKI</sequence>
<dbReference type="GO" id="GO:0006631">
    <property type="term" value="P:fatty acid metabolic process"/>
    <property type="evidence" value="ECO:0007669"/>
    <property type="project" value="TreeGrafter"/>
</dbReference>
<dbReference type="Proteomes" id="UP000789342">
    <property type="component" value="Unassembled WGS sequence"/>
</dbReference>
<dbReference type="PANTHER" id="PTHR21052:SF0">
    <property type="entry name" value="ALPHA-KETOGLUTARATE-DEPENDENT DIOXYGENASE ALKB HOMOLOG 7, MITOCHONDRIAL"/>
    <property type="match status" value="1"/>
</dbReference>
<dbReference type="GO" id="GO:0006974">
    <property type="term" value="P:DNA damage response"/>
    <property type="evidence" value="ECO:0007669"/>
    <property type="project" value="InterPro"/>
</dbReference>
<dbReference type="OrthoDB" id="28127at2759"/>
<reference evidence="2" key="1">
    <citation type="submission" date="2021-06" db="EMBL/GenBank/DDBJ databases">
        <authorList>
            <person name="Kallberg Y."/>
            <person name="Tangrot J."/>
            <person name="Rosling A."/>
        </authorList>
    </citation>
    <scope>NUCLEOTIDE SEQUENCE</scope>
    <source>
        <strain evidence="2">CL551</strain>
    </source>
</reference>
<proteinExistence type="predicted"/>
<dbReference type="EMBL" id="CAJVPV010009088">
    <property type="protein sequence ID" value="CAG8638089.1"/>
    <property type="molecule type" value="Genomic_DNA"/>
</dbReference>
<dbReference type="InterPro" id="IPR037151">
    <property type="entry name" value="AlkB-like_sf"/>
</dbReference>
<dbReference type="InterPro" id="IPR027450">
    <property type="entry name" value="AlkB-like"/>
</dbReference>
<organism evidence="2 3">
    <name type="scientific">Acaulospora morrowiae</name>
    <dbReference type="NCBI Taxonomy" id="94023"/>
    <lineage>
        <taxon>Eukaryota</taxon>
        <taxon>Fungi</taxon>
        <taxon>Fungi incertae sedis</taxon>
        <taxon>Mucoromycota</taxon>
        <taxon>Glomeromycotina</taxon>
        <taxon>Glomeromycetes</taxon>
        <taxon>Diversisporales</taxon>
        <taxon>Acaulosporaceae</taxon>
        <taxon>Acaulospora</taxon>
    </lineage>
</organism>
<evidence type="ECO:0000313" key="2">
    <source>
        <dbReference type="EMBL" id="CAG8638089.1"/>
    </source>
</evidence>